<dbReference type="GO" id="GO:0003677">
    <property type="term" value="F:DNA binding"/>
    <property type="evidence" value="ECO:0007669"/>
    <property type="project" value="UniProtKB-KW"/>
</dbReference>
<evidence type="ECO:0000256" key="4">
    <source>
        <dbReference type="ARBA" id="ARBA00022771"/>
    </source>
</evidence>
<feature type="domain" description="C2H2-type" evidence="12">
    <location>
        <begin position="446"/>
        <end position="474"/>
    </location>
</feature>
<gene>
    <name evidence="13" type="ORF">V1264_000595</name>
</gene>
<dbReference type="GO" id="GO:0008270">
    <property type="term" value="F:zinc ion binding"/>
    <property type="evidence" value="ECO:0007669"/>
    <property type="project" value="UniProtKB-KW"/>
</dbReference>
<sequence>MDEVVVSAQNLADLQNYLSTFNKEIEGADPSSMPVITDADGSESVNDILASVSVSVAQSLHSGVDSSGAGHFSTAFYTEQSLLDSGLGEDSSQNMHSLVTGVDAVDSDLVTQIKQEASGIDLDDASMAAVQAQLASLTGSMSDMTSSQELIMTSVNDSLDGHEGKVIRIVSLSQDGSILSLGDGSHMQIMDDDSSQVGSEIKDLSVTLESLGQPLVMSSSSQDLLDQASSSSSTTSATVTSSNVDLLTVDGLGEGPSDQLVDSGVQHQLIAVHPTMEGLSAETLQALTLSSDFSNAGPLVLNAANTLQTLAIVPSEGQNGEVNYVLVVAQPDGTNKELAAQGISLDMNSVLGLKEEASELTEEYVEEGGTIKRILKITPRKMISSLNSELTCTYCNYTSPKRYLLTRHMKSHSEDRPHKCDICQRGFKTYASLTNHVNTHTGIRPHKCKECDAAFTTSGELVRHVRYRHTFEKPHKCPECDYASVELSKLKRHLRSHTGERPYQCPNCSYASPDTYKLKRHMRIHTGEKPYVCDICNARFTQSNSLKAHKLIHSGNKPVFQCEFCPTTCGRKTDLKIHMQKLHYSEEPVTCRKCGESFPDRYNFKLHWKTHEGEKSYKCDECDYAACSQRHLESHILTHSGEKPFECDECDHAFRQKQLLKRHKNHHHTSDYHPPTPKDKNHDCGSCEKSFAHKGNLMRHMVQHGGEDYSEDDTTSAASGEGEGGLRTITADHILHGDLMQEWREGKLGNAPQVVIVHPDGRIEEVTPKLQLPPDRSVDKLLSVVGAGSSKESSTEPSGEEKRRMSMSGSGSRPQKRIIVTVPQEGDVDEDGNQREVSTQVELASDSSDDESDTHLEQVETTEHFLSNLGQSVKSSGGSNLSAVLDGSGVTLYPAGSSDLESMIASLPMVSTPMTIAEQPSVSQDHSQIQTIDAPEILAHLDFTTKLIKQEKVDPPGQEHISISLVPHPASQPRTVVAGRSQSEATMVVNAGRAITSSFTTMTSVPKTVTVVVGSAGDPADRRTRSMKRKDEEDRASPAKRTRKALAEQRYTYI</sequence>
<accession>A0AAN9BZH6</accession>
<feature type="region of interest" description="Disordered" evidence="11">
    <location>
        <begin position="1014"/>
        <end position="1054"/>
    </location>
</feature>
<evidence type="ECO:0000256" key="6">
    <source>
        <dbReference type="ARBA" id="ARBA00023015"/>
    </source>
</evidence>
<feature type="region of interest" description="Disordered" evidence="11">
    <location>
        <begin position="661"/>
        <end position="684"/>
    </location>
</feature>
<dbReference type="EMBL" id="JBAMIC010000001">
    <property type="protein sequence ID" value="KAK7114547.1"/>
    <property type="molecule type" value="Genomic_DNA"/>
</dbReference>
<keyword evidence="4 10" id="KW-0863">Zinc-finger</keyword>
<keyword evidence="3" id="KW-0677">Repeat</keyword>
<dbReference type="InterPro" id="IPR050826">
    <property type="entry name" value="Krueppel_C2H2_ZnFinger"/>
</dbReference>
<keyword evidence="5" id="KW-0862">Zinc</keyword>
<reference evidence="13 14" key="1">
    <citation type="submission" date="2024-02" db="EMBL/GenBank/DDBJ databases">
        <title>Chromosome-scale genome assembly of the rough periwinkle Littorina saxatilis.</title>
        <authorList>
            <person name="De Jode A."/>
            <person name="Faria R."/>
            <person name="Formenti G."/>
            <person name="Sims Y."/>
            <person name="Smith T.P."/>
            <person name="Tracey A."/>
            <person name="Wood J.M.D."/>
            <person name="Zagrodzka Z.B."/>
            <person name="Johannesson K."/>
            <person name="Butlin R.K."/>
            <person name="Leder E.H."/>
        </authorList>
    </citation>
    <scope>NUCLEOTIDE SEQUENCE [LARGE SCALE GENOMIC DNA]</scope>
    <source>
        <strain evidence="13">Snail1</strain>
        <tissue evidence="13">Muscle</tissue>
    </source>
</reference>
<dbReference type="PANTHER" id="PTHR24377">
    <property type="entry name" value="IP01015P-RELATED"/>
    <property type="match status" value="1"/>
</dbReference>
<feature type="domain" description="C2H2-type" evidence="12">
    <location>
        <begin position="682"/>
        <end position="709"/>
    </location>
</feature>
<organism evidence="13 14">
    <name type="scientific">Littorina saxatilis</name>
    <dbReference type="NCBI Taxonomy" id="31220"/>
    <lineage>
        <taxon>Eukaryota</taxon>
        <taxon>Metazoa</taxon>
        <taxon>Spiralia</taxon>
        <taxon>Lophotrochozoa</taxon>
        <taxon>Mollusca</taxon>
        <taxon>Gastropoda</taxon>
        <taxon>Caenogastropoda</taxon>
        <taxon>Littorinimorpha</taxon>
        <taxon>Littorinoidea</taxon>
        <taxon>Littorinidae</taxon>
        <taxon>Littorina</taxon>
    </lineage>
</organism>
<feature type="domain" description="C2H2-type" evidence="12">
    <location>
        <begin position="390"/>
        <end position="417"/>
    </location>
</feature>
<evidence type="ECO:0000313" key="14">
    <source>
        <dbReference type="Proteomes" id="UP001374579"/>
    </source>
</evidence>
<feature type="domain" description="C2H2-type" evidence="12">
    <location>
        <begin position="531"/>
        <end position="558"/>
    </location>
</feature>
<evidence type="ECO:0000256" key="7">
    <source>
        <dbReference type="ARBA" id="ARBA00023125"/>
    </source>
</evidence>
<keyword evidence="7" id="KW-0238">DNA-binding</keyword>
<dbReference type="FunFam" id="3.30.160.60:FF:000446">
    <property type="entry name" value="Zinc finger protein"/>
    <property type="match status" value="1"/>
</dbReference>
<comment type="subcellular location">
    <subcellularLocation>
        <location evidence="1">Nucleus</location>
    </subcellularLocation>
</comment>
<evidence type="ECO:0000256" key="9">
    <source>
        <dbReference type="ARBA" id="ARBA00023242"/>
    </source>
</evidence>
<feature type="compositionally biased region" description="Basic and acidic residues" evidence="11">
    <location>
        <begin position="1019"/>
        <end position="1037"/>
    </location>
</feature>
<dbReference type="InterPro" id="IPR036236">
    <property type="entry name" value="Znf_C2H2_sf"/>
</dbReference>
<keyword evidence="6" id="KW-0805">Transcription regulation</keyword>
<name>A0AAN9BZH6_9CAEN</name>
<dbReference type="GO" id="GO:0010468">
    <property type="term" value="P:regulation of gene expression"/>
    <property type="evidence" value="ECO:0007669"/>
    <property type="project" value="UniProtKB-ARBA"/>
</dbReference>
<dbReference type="FunFam" id="3.30.160.60:FF:001668">
    <property type="entry name" value="transcriptional repressor CTCF"/>
    <property type="match status" value="1"/>
</dbReference>
<feature type="domain" description="C2H2-type" evidence="12">
    <location>
        <begin position="503"/>
        <end position="530"/>
    </location>
</feature>
<keyword evidence="8" id="KW-0804">Transcription</keyword>
<proteinExistence type="predicted"/>
<dbReference type="FunFam" id="3.30.160.60:FF:000049">
    <property type="entry name" value="transcriptional repressor CTCF isoform X1"/>
    <property type="match status" value="2"/>
</dbReference>
<keyword evidence="14" id="KW-1185">Reference proteome</keyword>
<dbReference type="SUPFAM" id="SSF57667">
    <property type="entry name" value="beta-beta-alpha zinc fingers"/>
    <property type="match status" value="6"/>
</dbReference>
<keyword evidence="9" id="KW-0539">Nucleus</keyword>
<dbReference type="AlphaFoldDB" id="A0AAN9BZH6"/>
<evidence type="ECO:0000256" key="2">
    <source>
        <dbReference type="ARBA" id="ARBA00022723"/>
    </source>
</evidence>
<dbReference type="Pfam" id="PF23611">
    <property type="entry name" value="zf-C2H2_16"/>
    <property type="match status" value="1"/>
</dbReference>
<dbReference type="FunFam" id="3.30.160.60:FF:000373">
    <property type="entry name" value="Putative transcriptional repressor ctcf"/>
    <property type="match status" value="1"/>
</dbReference>
<evidence type="ECO:0000256" key="3">
    <source>
        <dbReference type="ARBA" id="ARBA00022737"/>
    </source>
</evidence>
<dbReference type="SMART" id="SM00355">
    <property type="entry name" value="ZnF_C2H2"/>
    <property type="match status" value="11"/>
</dbReference>
<comment type="caution">
    <text evidence="13">The sequence shown here is derived from an EMBL/GenBank/DDBJ whole genome shotgun (WGS) entry which is preliminary data.</text>
</comment>
<dbReference type="Gene3D" id="3.30.160.60">
    <property type="entry name" value="Classic Zinc Finger"/>
    <property type="match status" value="8"/>
</dbReference>
<dbReference type="InterPro" id="IPR056438">
    <property type="entry name" value="Znf-C2H2_CTCF"/>
</dbReference>
<evidence type="ECO:0000256" key="8">
    <source>
        <dbReference type="ARBA" id="ARBA00023163"/>
    </source>
</evidence>
<feature type="domain" description="C2H2-type" evidence="12">
    <location>
        <begin position="560"/>
        <end position="588"/>
    </location>
</feature>
<evidence type="ECO:0000256" key="10">
    <source>
        <dbReference type="PROSITE-ProRule" id="PRU00042"/>
    </source>
</evidence>
<feature type="domain" description="C2H2-type" evidence="12">
    <location>
        <begin position="645"/>
        <end position="673"/>
    </location>
</feature>
<dbReference type="Pfam" id="PF00096">
    <property type="entry name" value="zf-C2H2"/>
    <property type="match status" value="5"/>
</dbReference>
<evidence type="ECO:0000313" key="13">
    <source>
        <dbReference type="EMBL" id="KAK7114547.1"/>
    </source>
</evidence>
<keyword evidence="2" id="KW-0479">Metal-binding</keyword>
<feature type="domain" description="C2H2-type" evidence="12">
    <location>
        <begin position="418"/>
        <end position="445"/>
    </location>
</feature>
<feature type="region of interest" description="Disordered" evidence="11">
    <location>
        <begin position="784"/>
        <end position="858"/>
    </location>
</feature>
<dbReference type="FunFam" id="3.30.160.60:FF:000145">
    <property type="entry name" value="Zinc finger protein 574"/>
    <property type="match status" value="1"/>
</dbReference>
<dbReference type="GO" id="GO:0005634">
    <property type="term" value="C:nucleus"/>
    <property type="evidence" value="ECO:0007669"/>
    <property type="project" value="UniProtKB-SubCell"/>
</dbReference>
<dbReference type="PROSITE" id="PS00028">
    <property type="entry name" value="ZINC_FINGER_C2H2_1"/>
    <property type="match status" value="7"/>
</dbReference>
<feature type="domain" description="C2H2-type" evidence="12">
    <location>
        <begin position="475"/>
        <end position="502"/>
    </location>
</feature>
<evidence type="ECO:0000256" key="11">
    <source>
        <dbReference type="SAM" id="MobiDB-lite"/>
    </source>
</evidence>
<dbReference type="PROSITE" id="PS50157">
    <property type="entry name" value="ZINC_FINGER_C2H2_2"/>
    <property type="match status" value="11"/>
</dbReference>
<feature type="domain" description="C2H2-type" evidence="12">
    <location>
        <begin position="589"/>
        <end position="616"/>
    </location>
</feature>
<evidence type="ECO:0000259" key="12">
    <source>
        <dbReference type="PROSITE" id="PS50157"/>
    </source>
</evidence>
<dbReference type="Proteomes" id="UP001374579">
    <property type="component" value="Unassembled WGS sequence"/>
</dbReference>
<evidence type="ECO:0000256" key="5">
    <source>
        <dbReference type="ARBA" id="ARBA00022833"/>
    </source>
</evidence>
<dbReference type="InterPro" id="IPR013087">
    <property type="entry name" value="Znf_C2H2_type"/>
</dbReference>
<feature type="compositionally biased region" description="Basic and acidic residues" evidence="11">
    <location>
        <begin position="668"/>
        <end position="684"/>
    </location>
</feature>
<protein>
    <recommendedName>
        <fullName evidence="12">C2H2-type domain-containing protein</fullName>
    </recommendedName>
</protein>
<evidence type="ECO:0000256" key="1">
    <source>
        <dbReference type="ARBA" id="ARBA00004123"/>
    </source>
</evidence>
<feature type="domain" description="C2H2-type" evidence="12">
    <location>
        <begin position="617"/>
        <end position="644"/>
    </location>
</feature>